<name>A0AB38R2D5_PARTM</name>
<gene>
    <name evidence="2" type="ORF">IMI45_06445</name>
</gene>
<accession>A0AB38R2D5</accession>
<evidence type="ECO:0000259" key="1">
    <source>
        <dbReference type="Pfam" id="PF02441"/>
    </source>
</evidence>
<dbReference type="SUPFAM" id="SSF52507">
    <property type="entry name" value="Homo-oligomeric flavin-containing Cys decarboxylases, HFCD"/>
    <property type="match status" value="1"/>
</dbReference>
<dbReference type="InterPro" id="IPR003382">
    <property type="entry name" value="Flavoprotein"/>
</dbReference>
<dbReference type="InterPro" id="IPR014214">
    <property type="entry name" value="Dipicolinic_acid_synth_B"/>
</dbReference>
<feature type="domain" description="Flavoprotein" evidence="1">
    <location>
        <begin position="6"/>
        <end position="173"/>
    </location>
</feature>
<dbReference type="Proteomes" id="UP001058458">
    <property type="component" value="Chromosome"/>
</dbReference>
<dbReference type="Gene3D" id="3.40.50.1950">
    <property type="entry name" value="Flavin prenyltransferase-like"/>
    <property type="match status" value="1"/>
</dbReference>
<dbReference type="RefSeq" id="WP_125010171.1">
    <property type="nucleotide sequence ID" value="NZ_BHZK01000001.1"/>
</dbReference>
<reference evidence="2" key="1">
    <citation type="submission" date="2020-10" db="EMBL/GenBank/DDBJ databases">
        <authorList>
            <person name="Delgado J.A."/>
            <person name="Gonzalez J.M."/>
        </authorList>
    </citation>
    <scope>NUCLEOTIDE SEQUENCE</scope>
    <source>
        <strain evidence="2">23.6</strain>
    </source>
</reference>
<dbReference type="NCBIfam" id="NF006161">
    <property type="entry name" value="PRK08305.1"/>
    <property type="match status" value="1"/>
</dbReference>
<protein>
    <submittedName>
        <fullName evidence="2">Dipicolinate synthase subunit B</fullName>
    </submittedName>
</protein>
<dbReference type="PIRSF" id="PIRSF001390">
    <property type="entry name" value="Dipicolinate_synth_subunit_B"/>
    <property type="match status" value="1"/>
</dbReference>
<dbReference type="GO" id="GO:0003824">
    <property type="term" value="F:catalytic activity"/>
    <property type="evidence" value="ECO:0007669"/>
    <property type="project" value="InterPro"/>
</dbReference>
<sequence length="205" mass="22506">MSLKGKRIGFGLTGSHCTYDAVIPEIEKLVKEGAEVLPIVTYTVKTTNTRFGEGEEWVKRLEEITGNEVIDTIVKAEPLGPKIPLDCMVIAPLTGNSMSKLANAMTDSPVLMAAKATMRNHRPVVLGVSTNDALGLNGVNLMRLMATKNIYFIPFGQDAPHTKPNSMVAKMSLLRETVLSALEGRQLQPVIIEKFRDEIDEISQR</sequence>
<dbReference type="NCBIfam" id="TIGR02852">
    <property type="entry name" value="spore_dpaB"/>
    <property type="match status" value="1"/>
</dbReference>
<evidence type="ECO:0000313" key="2">
    <source>
        <dbReference type="EMBL" id="UOE77461.1"/>
    </source>
</evidence>
<dbReference type="AlphaFoldDB" id="A0AB38R2D5"/>
<dbReference type="EMBL" id="CP063414">
    <property type="protein sequence ID" value="UOE77461.1"/>
    <property type="molecule type" value="Genomic_DNA"/>
</dbReference>
<proteinExistence type="predicted"/>
<dbReference type="Pfam" id="PF02441">
    <property type="entry name" value="Flavoprotein"/>
    <property type="match status" value="1"/>
</dbReference>
<organism evidence="2 3">
    <name type="scientific">Parageobacillus thermoglucosidasius</name>
    <name type="common">Geobacillus thermoglucosidasius</name>
    <dbReference type="NCBI Taxonomy" id="1426"/>
    <lineage>
        <taxon>Bacteria</taxon>
        <taxon>Bacillati</taxon>
        <taxon>Bacillota</taxon>
        <taxon>Bacilli</taxon>
        <taxon>Bacillales</taxon>
        <taxon>Anoxybacillaceae</taxon>
        <taxon>Parageobacillus</taxon>
    </lineage>
</organism>
<dbReference type="InterPro" id="IPR036551">
    <property type="entry name" value="Flavin_trans-like"/>
</dbReference>
<evidence type="ECO:0000313" key="3">
    <source>
        <dbReference type="Proteomes" id="UP001058458"/>
    </source>
</evidence>